<dbReference type="Gene3D" id="1.25.10.10">
    <property type="entry name" value="Leucine-rich Repeat Variant"/>
    <property type="match status" value="1"/>
</dbReference>
<dbReference type="SUPFAM" id="SSF48371">
    <property type="entry name" value="ARM repeat"/>
    <property type="match status" value="1"/>
</dbReference>
<dbReference type="AlphaFoldDB" id="A0A5C6ABL0"/>
<dbReference type="InterPro" id="IPR011989">
    <property type="entry name" value="ARM-like"/>
</dbReference>
<reference evidence="2 3" key="1">
    <citation type="submission" date="2019-02" db="EMBL/GenBank/DDBJ databases">
        <title>Deep-cultivation of Planctomycetes and their phenomic and genomic characterization uncovers novel biology.</title>
        <authorList>
            <person name="Wiegand S."/>
            <person name="Jogler M."/>
            <person name="Boedeker C."/>
            <person name="Pinto D."/>
            <person name="Vollmers J."/>
            <person name="Rivas-Marin E."/>
            <person name="Kohn T."/>
            <person name="Peeters S.H."/>
            <person name="Heuer A."/>
            <person name="Rast P."/>
            <person name="Oberbeckmann S."/>
            <person name="Bunk B."/>
            <person name="Jeske O."/>
            <person name="Meyerdierks A."/>
            <person name="Storesund J.E."/>
            <person name="Kallscheuer N."/>
            <person name="Luecker S."/>
            <person name="Lage O.M."/>
            <person name="Pohl T."/>
            <person name="Merkel B.J."/>
            <person name="Hornburger P."/>
            <person name="Mueller R.-W."/>
            <person name="Bruemmer F."/>
            <person name="Labrenz M."/>
            <person name="Spormann A.M."/>
            <person name="Op Den Camp H."/>
            <person name="Overmann J."/>
            <person name="Amann R."/>
            <person name="Jetten M.S.M."/>
            <person name="Mascher T."/>
            <person name="Medema M.H."/>
            <person name="Devos D.P."/>
            <person name="Kaster A.-K."/>
            <person name="Ovreas L."/>
            <person name="Rohde M."/>
            <person name="Galperin M.Y."/>
            <person name="Jogler C."/>
        </authorList>
    </citation>
    <scope>NUCLEOTIDE SEQUENCE [LARGE SCALE GENOMIC DNA]</scope>
    <source>
        <strain evidence="2 3">Pla108</strain>
    </source>
</reference>
<feature type="signal peptide" evidence="1">
    <location>
        <begin position="1"/>
        <end position="22"/>
    </location>
</feature>
<evidence type="ECO:0000256" key="1">
    <source>
        <dbReference type="SAM" id="SignalP"/>
    </source>
</evidence>
<dbReference type="RefSeq" id="WP_197526511.1">
    <property type="nucleotide sequence ID" value="NZ_SJPR01000003.1"/>
</dbReference>
<keyword evidence="3" id="KW-1185">Reference proteome</keyword>
<dbReference type="SMART" id="SM00567">
    <property type="entry name" value="EZ_HEAT"/>
    <property type="match status" value="3"/>
</dbReference>
<accession>A0A5C6ABL0</accession>
<organism evidence="2 3">
    <name type="scientific">Botrimarina colliarenosi</name>
    <dbReference type="NCBI Taxonomy" id="2528001"/>
    <lineage>
        <taxon>Bacteria</taxon>
        <taxon>Pseudomonadati</taxon>
        <taxon>Planctomycetota</taxon>
        <taxon>Planctomycetia</taxon>
        <taxon>Pirellulales</taxon>
        <taxon>Lacipirellulaceae</taxon>
        <taxon>Botrimarina</taxon>
    </lineage>
</organism>
<evidence type="ECO:0000313" key="3">
    <source>
        <dbReference type="Proteomes" id="UP000317421"/>
    </source>
</evidence>
<proteinExistence type="predicted"/>
<dbReference type="Proteomes" id="UP000317421">
    <property type="component" value="Unassembled WGS sequence"/>
</dbReference>
<sequence precursor="true">MLRPTAAALCLAVFTAAQPAPADQVELSTGGRLDAEVVPDAASNRSQLAIQSPYGRIVLDRDRVARSVSESPAEAEYRRRAPSVSDTVEAQFALANWCRDNGVADGLRRHLQRVLELDPDHAEARMLLGYQQVDGRWMTRDDVLAARGLVRWGGEYRTPQEVALLERIERQESEALAWRKQLADWRSGLESADRDTARAAEDAFDQLEDPMAMPELLKLLADEPVPAVRRRLVRAIGRIATPEGLAALASIVITARDPELRAEAVDQLAADGRPGLALPFVAALRADDPVVINNAGWALARLGSTATIEPLIDALVTVHRRQVGNVSGGDDYSMTFSPTQGSFGFGGGGPKIEQRTSRNTQVLETLVHLTGVNFLYDQDKWRAWLASRQVAERVNLRRDP</sequence>
<dbReference type="Pfam" id="PF13646">
    <property type="entry name" value="HEAT_2"/>
    <property type="match status" value="1"/>
</dbReference>
<dbReference type="EMBL" id="SJPR01000003">
    <property type="protein sequence ID" value="TWT96757.1"/>
    <property type="molecule type" value="Genomic_DNA"/>
</dbReference>
<dbReference type="InterPro" id="IPR016024">
    <property type="entry name" value="ARM-type_fold"/>
</dbReference>
<gene>
    <name evidence="2" type="ORF">Pla108_25310</name>
</gene>
<evidence type="ECO:0000313" key="2">
    <source>
        <dbReference type="EMBL" id="TWT96757.1"/>
    </source>
</evidence>
<keyword evidence="1" id="KW-0732">Signal</keyword>
<feature type="chain" id="PRO_5022665813" description="HEAT repeat protein" evidence="1">
    <location>
        <begin position="23"/>
        <end position="400"/>
    </location>
</feature>
<name>A0A5C6ABL0_9BACT</name>
<comment type="caution">
    <text evidence="2">The sequence shown here is derived from an EMBL/GenBank/DDBJ whole genome shotgun (WGS) entry which is preliminary data.</text>
</comment>
<evidence type="ECO:0008006" key="4">
    <source>
        <dbReference type="Google" id="ProtNLM"/>
    </source>
</evidence>
<dbReference type="InterPro" id="IPR004155">
    <property type="entry name" value="PBS_lyase_HEAT"/>
</dbReference>
<protein>
    <recommendedName>
        <fullName evidence="4">HEAT repeat protein</fullName>
    </recommendedName>
</protein>